<name>A0A915IJG0_ROMCU</name>
<sequence length="63" mass="7159">MKCSGSTQKIVSLRITGIDGKNFLAHEWQTEKLKVYINNLTRWLGFLEQLSTLASTISFELKA</sequence>
<dbReference type="AlphaFoldDB" id="A0A915IJG0"/>
<dbReference type="Proteomes" id="UP000887565">
    <property type="component" value="Unplaced"/>
</dbReference>
<organism evidence="1 2">
    <name type="scientific">Romanomermis culicivorax</name>
    <name type="common">Nematode worm</name>
    <dbReference type="NCBI Taxonomy" id="13658"/>
    <lineage>
        <taxon>Eukaryota</taxon>
        <taxon>Metazoa</taxon>
        <taxon>Ecdysozoa</taxon>
        <taxon>Nematoda</taxon>
        <taxon>Enoplea</taxon>
        <taxon>Dorylaimia</taxon>
        <taxon>Mermithida</taxon>
        <taxon>Mermithoidea</taxon>
        <taxon>Mermithidae</taxon>
        <taxon>Romanomermis</taxon>
    </lineage>
</organism>
<evidence type="ECO:0000313" key="1">
    <source>
        <dbReference type="Proteomes" id="UP000887565"/>
    </source>
</evidence>
<dbReference type="WBParaSite" id="nRc.2.0.1.t13994-RA">
    <property type="protein sequence ID" value="nRc.2.0.1.t13994-RA"/>
    <property type="gene ID" value="nRc.2.0.1.g13994"/>
</dbReference>
<evidence type="ECO:0000313" key="2">
    <source>
        <dbReference type="WBParaSite" id="nRc.2.0.1.t13994-RA"/>
    </source>
</evidence>
<protein>
    <submittedName>
        <fullName evidence="2">Uncharacterized protein</fullName>
    </submittedName>
</protein>
<keyword evidence="1" id="KW-1185">Reference proteome</keyword>
<accession>A0A915IJG0</accession>
<proteinExistence type="predicted"/>
<reference evidence="2" key="1">
    <citation type="submission" date="2022-11" db="UniProtKB">
        <authorList>
            <consortium name="WormBaseParasite"/>
        </authorList>
    </citation>
    <scope>IDENTIFICATION</scope>
</reference>